<dbReference type="AlphaFoldDB" id="A0A1P8F529"/>
<dbReference type="InterPro" id="IPR036373">
    <property type="entry name" value="Ribosomal_bL17_sf"/>
</dbReference>
<dbReference type="EMBL" id="CP018258">
    <property type="protein sequence ID" value="APV43584.1"/>
    <property type="molecule type" value="Genomic_DNA"/>
</dbReference>
<dbReference type="HAMAP" id="MF_01368">
    <property type="entry name" value="Ribosomal_bL17"/>
    <property type="match status" value="1"/>
</dbReference>
<dbReference type="SUPFAM" id="SSF64263">
    <property type="entry name" value="Prokaryotic ribosomal protein L17"/>
    <property type="match status" value="1"/>
</dbReference>
<keyword evidence="2 4" id="KW-0689">Ribosomal protein</keyword>
<comment type="similarity">
    <text evidence="1 4 5">Belongs to the bacterial ribosomal protein bL17 family.</text>
</comment>
<evidence type="ECO:0000313" key="6">
    <source>
        <dbReference type="EMBL" id="APV43584.1"/>
    </source>
</evidence>
<comment type="subunit">
    <text evidence="4">Part of the 50S ribosomal subunit. Contacts protein L32.</text>
</comment>
<dbReference type="InterPro" id="IPR000456">
    <property type="entry name" value="Ribosomal_bL17"/>
</dbReference>
<name>A0A1P8F529_9CHLR</name>
<dbReference type="Gene3D" id="3.90.1030.10">
    <property type="entry name" value="Ribosomal protein L17"/>
    <property type="match status" value="1"/>
</dbReference>
<dbReference type="PROSITE" id="PS01167">
    <property type="entry name" value="RIBOSOMAL_L17"/>
    <property type="match status" value="1"/>
</dbReference>
<keyword evidence="3 4" id="KW-0687">Ribonucleoprotein</keyword>
<protein>
    <recommendedName>
        <fullName evidence="4">Large ribosomal subunit protein bL17</fullName>
    </recommendedName>
</protein>
<sequence>MRHGNLVKRFDRDKGQREALFRGLVTDLLGYEKITTTEPRAKEIRRVAEKMVTLGKRGDLNARRQAMAYIYDEKVVEKLFGDLAKRYAERAGGYTRVIKIGPRIGDGASEAVVELVK</sequence>
<accession>A0A1P8F529</accession>
<dbReference type="RefSeq" id="WP_076003384.1">
    <property type="nucleotide sequence ID" value="NZ_CP018258.1"/>
</dbReference>
<dbReference type="STRING" id="1839801.Dform_00221"/>
<dbReference type="PANTHER" id="PTHR14413:SF16">
    <property type="entry name" value="LARGE RIBOSOMAL SUBUNIT PROTEIN BL17M"/>
    <property type="match status" value="1"/>
</dbReference>
<dbReference type="GO" id="GO:0022625">
    <property type="term" value="C:cytosolic large ribosomal subunit"/>
    <property type="evidence" value="ECO:0007669"/>
    <property type="project" value="TreeGrafter"/>
</dbReference>
<evidence type="ECO:0000256" key="5">
    <source>
        <dbReference type="RuleBase" id="RU000660"/>
    </source>
</evidence>
<dbReference type="GO" id="GO:0003735">
    <property type="term" value="F:structural constituent of ribosome"/>
    <property type="evidence" value="ECO:0007669"/>
    <property type="project" value="InterPro"/>
</dbReference>
<dbReference type="OrthoDB" id="9809073at2"/>
<dbReference type="FunFam" id="3.90.1030.10:FF:000001">
    <property type="entry name" value="50S ribosomal protein L17"/>
    <property type="match status" value="1"/>
</dbReference>
<dbReference type="KEGG" id="dfo:Dform_00221"/>
<dbReference type="PANTHER" id="PTHR14413">
    <property type="entry name" value="RIBOSOMAL PROTEIN L17"/>
    <property type="match status" value="1"/>
</dbReference>
<evidence type="ECO:0000256" key="1">
    <source>
        <dbReference type="ARBA" id="ARBA00008777"/>
    </source>
</evidence>
<dbReference type="Pfam" id="PF01196">
    <property type="entry name" value="Ribosomal_L17"/>
    <property type="match status" value="1"/>
</dbReference>
<dbReference type="InterPro" id="IPR047859">
    <property type="entry name" value="Ribosomal_bL17_CS"/>
</dbReference>
<evidence type="ECO:0000256" key="3">
    <source>
        <dbReference type="ARBA" id="ARBA00023274"/>
    </source>
</evidence>
<evidence type="ECO:0000256" key="2">
    <source>
        <dbReference type="ARBA" id="ARBA00022980"/>
    </source>
</evidence>
<dbReference type="NCBIfam" id="TIGR00059">
    <property type="entry name" value="L17"/>
    <property type="match status" value="1"/>
</dbReference>
<dbReference type="GO" id="GO:0006412">
    <property type="term" value="P:translation"/>
    <property type="evidence" value="ECO:0007669"/>
    <property type="project" value="UniProtKB-UniRule"/>
</dbReference>
<evidence type="ECO:0000256" key="4">
    <source>
        <dbReference type="HAMAP-Rule" id="MF_01368"/>
    </source>
</evidence>
<organism evidence="6 7">
    <name type="scientific">Dehalogenimonas formicexedens</name>
    <dbReference type="NCBI Taxonomy" id="1839801"/>
    <lineage>
        <taxon>Bacteria</taxon>
        <taxon>Bacillati</taxon>
        <taxon>Chloroflexota</taxon>
        <taxon>Dehalococcoidia</taxon>
        <taxon>Dehalococcoidales</taxon>
        <taxon>Dehalococcoidaceae</taxon>
        <taxon>Dehalogenimonas</taxon>
    </lineage>
</organism>
<reference evidence="7" key="1">
    <citation type="submission" date="2016-11" db="EMBL/GenBank/DDBJ databases">
        <title>Dehalogenimonas formicexedens sp. nov., a chlorinated alkane respiring bacterium isolated from contaminated groundwater.</title>
        <authorList>
            <person name="Key T.A."/>
            <person name="Bowman K.S."/>
            <person name="Lee I."/>
            <person name="Chun J."/>
            <person name="Albuquerque L."/>
            <person name="da Costa M.S."/>
            <person name="Rainey F.A."/>
            <person name="Moe W.M."/>
        </authorList>
    </citation>
    <scope>NUCLEOTIDE SEQUENCE [LARGE SCALE GENOMIC DNA]</scope>
    <source>
        <strain evidence="7">NSZ-14</strain>
    </source>
</reference>
<evidence type="ECO:0000313" key="7">
    <source>
        <dbReference type="Proteomes" id="UP000185934"/>
    </source>
</evidence>
<keyword evidence="7" id="KW-1185">Reference proteome</keyword>
<gene>
    <name evidence="4" type="primary">rplQ</name>
    <name evidence="6" type="ORF">Dform_00221</name>
</gene>
<dbReference type="Proteomes" id="UP000185934">
    <property type="component" value="Chromosome"/>
</dbReference>
<proteinExistence type="inferred from homology"/>